<keyword evidence="6 14" id="KW-0812">Transmembrane</keyword>
<keyword evidence="10 16" id="KW-0798">TonB box</keyword>
<dbReference type="EMBL" id="CP060790">
    <property type="protein sequence ID" value="QNP57778.1"/>
    <property type="molecule type" value="Genomic_DNA"/>
</dbReference>
<accession>A0A7H0HB62</accession>
<evidence type="ECO:0000256" key="7">
    <source>
        <dbReference type="ARBA" id="ARBA00022729"/>
    </source>
</evidence>
<feature type="region of interest" description="Disordered" evidence="17">
    <location>
        <begin position="1"/>
        <end position="52"/>
    </location>
</feature>
<evidence type="ECO:0000256" key="4">
    <source>
        <dbReference type="ARBA" id="ARBA00022452"/>
    </source>
</evidence>
<evidence type="ECO:0000256" key="17">
    <source>
        <dbReference type="SAM" id="MobiDB-lite"/>
    </source>
</evidence>
<dbReference type="Pfam" id="PF00593">
    <property type="entry name" value="TonB_dep_Rec_b-barrel"/>
    <property type="match status" value="1"/>
</dbReference>
<evidence type="ECO:0000256" key="3">
    <source>
        <dbReference type="ARBA" id="ARBA00022448"/>
    </source>
</evidence>
<feature type="domain" description="TonB-dependent receptor plug" evidence="19">
    <location>
        <begin position="145"/>
        <end position="244"/>
    </location>
</feature>
<evidence type="ECO:0000313" key="20">
    <source>
        <dbReference type="EMBL" id="QNP57778.1"/>
    </source>
</evidence>
<keyword evidence="3 14" id="KW-0813">Transport</keyword>
<dbReference type="GO" id="GO:0009279">
    <property type="term" value="C:cell outer membrane"/>
    <property type="evidence" value="ECO:0007669"/>
    <property type="project" value="UniProtKB-SubCell"/>
</dbReference>
<dbReference type="InterPro" id="IPR000531">
    <property type="entry name" value="Beta-barrel_TonB"/>
</dbReference>
<keyword evidence="11 14" id="KW-0472">Membrane</keyword>
<keyword evidence="5" id="KW-0410">Iron transport</keyword>
<evidence type="ECO:0000256" key="6">
    <source>
        <dbReference type="ARBA" id="ARBA00022692"/>
    </source>
</evidence>
<dbReference type="InterPro" id="IPR012910">
    <property type="entry name" value="Plug_dom"/>
</dbReference>
<feature type="compositionally biased region" description="Low complexity" evidence="17">
    <location>
        <begin position="25"/>
        <end position="42"/>
    </location>
</feature>
<evidence type="ECO:0000256" key="2">
    <source>
        <dbReference type="ARBA" id="ARBA00009810"/>
    </source>
</evidence>
<dbReference type="Gene3D" id="2.40.170.20">
    <property type="entry name" value="TonB-dependent receptor, beta-barrel domain"/>
    <property type="match status" value="1"/>
</dbReference>
<dbReference type="InterPro" id="IPR010105">
    <property type="entry name" value="TonB_sidphr_rcpt"/>
</dbReference>
<evidence type="ECO:0000256" key="9">
    <source>
        <dbReference type="ARBA" id="ARBA00023065"/>
    </source>
</evidence>
<keyword evidence="4 14" id="KW-1134">Transmembrane beta strand</keyword>
<gene>
    <name evidence="20" type="ORF">H9L24_11490</name>
</gene>
<name>A0A7H0HB62_9BURK</name>
<organism evidence="20 21">
    <name type="scientific">Paenacidovorax monticola</name>
    <dbReference type="NCBI Taxonomy" id="1926868"/>
    <lineage>
        <taxon>Bacteria</taxon>
        <taxon>Pseudomonadati</taxon>
        <taxon>Pseudomonadota</taxon>
        <taxon>Betaproteobacteria</taxon>
        <taxon>Burkholderiales</taxon>
        <taxon>Comamonadaceae</taxon>
        <taxon>Paenacidovorax</taxon>
    </lineage>
</organism>
<evidence type="ECO:0000256" key="15">
    <source>
        <dbReference type="PROSITE-ProRule" id="PRU10144"/>
    </source>
</evidence>
<keyword evidence="9" id="KW-0406">Ion transport</keyword>
<dbReference type="InterPro" id="IPR010917">
    <property type="entry name" value="TonB_rcpt_CS"/>
</dbReference>
<dbReference type="PANTHER" id="PTHR32552">
    <property type="entry name" value="FERRICHROME IRON RECEPTOR-RELATED"/>
    <property type="match status" value="1"/>
</dbReference>
<evidence type="ECO:0000256" key="11">
    <source>
        <dbReference type="ARBA" id="ARBA00023136"/>
    </source>
</evidence>
<dbReference type="KEGG" id="amon:H9L24_11490"/>
<keyword evidence="13 14" id="KW-0998">Cell outer membrane</keyword>
<dbReference type="GO" id="GO:0038023">
    <property type="term" value="F:signaling receptor activity"/>
    <property type="evidence" value="ECO:0007669"/>
    <property type="project" value="InterPro"/>
</dbReference>
<keyword evidence="7" id="KW-0732">Signal</keyword>
<evidence type="ECO:0000256" key="14">
    <source>
        <dbReference type="PROSITE-ProRule" id="PRU01360"/>
    </source>
</evidence>
<dbReference type="InterPro" id="IPR039426">
    <property type="entry name" value="TonB-dep_rcpt-like"/>
</dbReference>
<dbReference type="Gene3D" id="2.170.130.10">
    <property type="entry name" value="TonB-dependent receptor, plug domain"/>
    <property type="match status" value="1"/>
</dbReference>
<dbReference type="Pfam" id="PF07715">
    <property type="entry name" value="Plug"/>
    <property type="match status" value="1"/>
</dbReference>
<dbReference type="PANTHER" id="PTHR32552:SF84">
    <property type="entry name" value="TONB-DEPENDENT RECEPTOR-RELATED"/>
    <property type="match status" value="1"/>
</dbReference>
<evidence type="ECO:0000313" key="21">
    <source>
        <dbReference type="Proteomes" id="UP000516057"/>
    </source>
</evidence>
<evidence type="ECO:0000256" key="10">
    <source>
        <dbReference type="ARBA" id="ARBA00023077"/>
    </source>
</evidence>
<comment type="similarity">
    <text evidence="2 14 16">Belongs to the TonB-dependent receptor family.</text>
</comment>
<dbReference type="CDD" id="cd01347">
    <property type="entry name" value="ligand_gated_channel"/>
    <property type="match status" value="1"/>
</dbReference>
<protein>
    <submittedName>
        <fullName evidence="20">TonB-dependent siderophore receptor</fullName>
    </submittedName>
</protein>
<dbReference type="SUPFAM" id="SSF56935">
    <property type="entry name" value="Porins"/>
    <property type="match status" value="1"/>
</dbReference>
<keyword evidence="12 20" id="KW-0675">Receptor</keyword>
<sequence>MCCSPFRPRAWRPPRPRRCPRAGRRSSPSDPASPAHGAPLGARRGRPARPRGPAIRHARVAVRVCFRHVFPCSVRHARGTRRRTTAASVPLCLALSAALAALALPAHAQESTLAPVTVSATADAPAGPLLLDTRTETASRLGLTPRETPASVTVVDRATIEARGARTTQEALQAIPGITAHDAPGNIGVSYRGFGSGSLNQLFNGINVQYAIAARPVDSWIYDRVEAIGGPSSFLYGAGGVGGTINYITKTAERHDFTEARARLGSRGLKEVSLGLNRRIAGEARGAGPAHFVRIDLNHRDGGDWTEGTHSQATQLAASLLSDLGGGLTHLLAYEAQHERVDRPYWGTPLLNPFTTGTLAIDPGTRRKNYNSADGLYAQRVQWLRSVAEWQASGTLRLRNTFYAYDALRDYRNVETYRFTLDNAQVVRSSALLQRHDQRLVGDRVEALVQGTLAGRRSDWALGLDVSVNRQTRFPNSLSGTVSTVDPYHYQVEDFFSIPGMAPGFHPDKDNEVRTVALTVENRTALAPALHLVSALRHEAIDLDLTNRRAVTAAAPAGFSRSYHPTTGRLGLVWDVAPGANLYAQYATAADPPSGVLTTASFADVRTNSELTTGRQAELGAKLDFWQGKGNATFALYDIRRRNIATQDPSNSAVTLLVGEQSARGAEIAVGLRPAPRWSVQANLTHVRARYENFVQGGVSLAGKTPTNTPATVTNLWVGYALTPTLQASAGLRHVGRVYANAANTAQWPAYTLLDLGLSWKITPGATLTGRIRNATDRTYAATVASTQAYLGAPRSVDVALHVAF</sequence>
<feature type="short sequence motif" description="TonB C-terminal box" evidence="15">
    <location>
        <begin position="788"/>
        <end position="805"/>
    </location>
</feature>
<dbReference type="GO" id="GO:0015344">
    <property type="term" value="F:siderophore uptake transmembrane transporter activity"/>
    <property type="evidence" value="ECO:0007669"/>
    <property type="project" value="TreeGrafter"/>
</dbReference>
<proteinExistence type="inferred from homology"/>
<evidence type="ECO:0000256" key="13">
    <source>
        <dbReference type="ARBA" id="ARBA00023237"/>
    </source>
</evidence>
<dbReference type="PROSITE" id="PS52016">
    <property type="entry name" value="TONB_DEPENDENT_REC_3"/>
    <property type="match status" value="1"/>
</dbReference>
<feature type="domain" description="TonB-dependent receptor-like beta-barrel" evidence="18">
    <location>
        <begin position="333"/>
        <end position="774"/>
    </location>
</feature>
<evidence type="ECO:0000259" key="18">
    <source>
        <dbReference type="Pfam" id="PF00593"/>
    </source>
</evidence>
<evidence type="ECO:0000256" key="8">
    <source>
        <dbReference type="ARBA" id="ARBA00023004"/>
    </source>
</evidence>
<evidence type="ECO:0000256" key="12">
    <source>
        <dbReference type="ARBA" id="ARBA00023170"/>
    </source>
</evidence>
<dbReference type="PROSITE" id="PS01156">
    <property type="entry name" value="TONB_DEPENDENT_REC_2"/>
    <property type="match status" value="1"/>
</dbReference>
<dbReference type="AlphaFoldDB" id="A0A7H0HB62"/>
<dbReference type="NCBIfam" id="TIGR01783">
    <property type="entry name" value="TonB-siderophor"/>
    <property type="match status" value="1"/>
</dbReference>
<dbReference type="InterPro" id="IPR037066">
    <property type="entry name" value="Plug_dom_sf"/>
</dbReference>
<comment type="subcellular location">
    <subcellularLocation>
        <location evidence="1 14">Cell outer membrane</location>
        <topology evidence="1 14">Multi-pass membrane protein</topology>
    </subcellularLocation>
</comment>
<feature type="compositionally biased region" description="Basic residues" evidence="17">
    <location>
        <begin position="9"/>
        <end position="24"/>
    </location>
</feature>
<evidence type="ECO:0000256" key="1">
    <source>
        <dbReference type="ARBA" id="ARBA00004571"/>
    </source>
</evidence>
<reference evidence="20 21" key="1">
    <citation type="submission" date="2020-08" db="EMBL/GenBank/DDBJ databases">
        <title>Genome sequence of Acidovorax monticola KACC 19171T.</title>
        <authorList>
            <person name="Hyun D.-W."/>
            <person name="Bae J.-W."/>
        </authorList>
    </citation>
    <scope>NUCLEOTIDE SEQUENCE [LARGE SCALE GENOMIC DNA]</scope>
    <source>
        <strain evidence="20 21">KACC 19171</strain>
    </source>
</reference>
<evidence type="ECO:0000256" key="16">
    <source>
        <dbReference type="RuleBase" id="RU003357"/>
    </source>
</evidence>
<evidence type="ECO:0000259" key="19">
    <source>
        <dbReference type="Pfam" id="PF07715"/>
    </source>
</evidence>
<dbReference type="InterPro" id="IPR036942">
    <property type="entry name" value="Beta-barrel_TonB_sf"/>
</dbReference>
<keyword evidence="8" id="KW-0408">Iron</keyword>
<keyword evidence="21" id="KW-1185">Reference proteome</keyword>
<evidence type="ECO:0000256" key="5">
    <source>
        <dbReference type="ARBA" id="ARBA00022496"/>
    </source>
</evidence>
<dbReference type="GO" id="GO:0015891">
    <property type="term" value="P:siderophore transport"/>
    <property type="evidence" value="ECO:0007669"/>
    <property type="project" value="InterPro"/>
</dbReference>
<dbReference type="Proteomes" id="UP000516057">
    <property type="component" value="Chromosome"/>
</dbReference>
<feature type="compositionally biased region" description="Basic residues" evidence="17">
    <location>
        <begin position="43"/>
        <end position="52"/>
    </location>
</feature>